<keyword evidence="1" id="KW-0472">Membrane</keyword>
<feature type="transmembrane region" description="Helical" evidence="1">
    <location>
        <begin position="251"/>
        <end position="269"/>
    </location>
</feature>
<evidence type="ECO:0000256" key="1">
    <source>
        <dbReference type="SAM" id="Phobius"/>
    </source>
</evidence>
<reference evidence="2 3" key="1">
    <citation type="submission" date="2018-03" db="EMBL/GenBank/DDBJ databases">
        <title>Marinobacter brunus sp. nov., a marine bacterium of Gamma-proteobacteria isolated from the surface seawater of the South China Sea.</title>
        <authorList>
            <person name="Cheng H."/>
            <person name="Wu Y.-H."/>
            <person name="Xamxidin M."/>
            <person name="Xu X.-W."/>
        </authorList>
    </citation>
    <scope>NUCLEOTIDE SEQUENCE [LARGE SCALE GENOMIC DNA]</scope>
    <source>
        <strain evidence="2 3">NH169-3</strain>
    </source>
</reference>
<feature type="transmembrane region" description="Helical" evidence="1">
    <location>
        <begin position="135"/>
        <end position="161"/>
    </location>
</feature>
<dbReference type="Proteomes" id="UP000239866">
    <property type="component" value="Unassembled WGS sequence"/>
</dbReference>
<keyword evidence="1" id="KW-0812">Transmembrane</keyword>
<evidence type="ECO:0000313" key="3">
    <source>
        <dbReference type="Proteomes" id="UP000239866"/>
    </source>
</evidence>
<keyword evidence="3" id="KW-1185">Reference proteome</keyword>
<feature type="transmembrane region" description="Helical" evidence="1">
    <location>
        <begin position="53"/>
        <end position="74"/>
    </location>
</feature>
<protein>
    <submittedName>
        <fullName evidence="2">Short-chain fatty acid transporter</fullName>
    </submittedName>
</protein>
<dbReference type="OrthoDB" id="9342495at2"/>
<sequence>MKALVTFFTNLVHRYMPDAFVIAITLTLLTTGLAVVAEGVAVAKVVTLWGDGFWSLLSFAMQMAIILISGYVLAKTPLVDRFLDAITSKVTSPRKAIVIATLAGVVGCWFNWGFGLIVGSVVARKLAINVKGLHFPLAIAAAYSGLSVYGIGMSGTVPLLIATDGHFLEGMMGVVPLEETIFSPLLLGTSLFVLATLPIFNMLMHPTDPEHIHEIDCDEVVRKKAEDEAREAEKPAYVNKTFSQKMNDSRFFGISIGVLGMLYLFLYISADGSLNLNSLNFGFLFLAILLFARASAFLEALNDGIKTVSGVVIQYPFYAGIMGILVGSGLMVSFSDVFVGLASAETLPFWSFISGGLINILAPSGGGQWAVQGPVMIEAAKELGASYGATAVAVQMGDQWTNMVQPFWLLPALAISGLKLREIMGYLVLILGYLGIVFGAATLLWGYMAA</sequence>
<evidence type="ECO:0000313" key="2">
    <source>
        <dbReference type="EMBL" id="PSF05499.1"/>
    </source>
</evidence>
<gene>
    <name evidence="2" type="ORF">C7H09_14610</name>
</gene>
<dbReference type="EMBL" id="PXNP01000100">
    <property type="protein sequence ID" value="PSF05499.1"/>
    <property type="molecule type" value="Genomic_DNA"/>
</dbReference>
<keyword evidence="1" id="KW-1133">Transmembrane helix</keyword>
<dbReference type="GO" id="GO:0005886">
    <property type="term" value="C:plasma membrane"/>
    <property type="evidence" value="ECO:0007669"/>
    <property type="project" value="TreeGrafter"/>
</dbReference>
<feature type="transmembrane region" description="Helical" evidence="1">
    <location>
        <begin position="20"/>
        <end position="41"/>
    </location>
</feature>
<feature type="transmembrane region" description="Helical" evidence="1">
    <location>
        <begin position="281"/>
        <end position="301"/>
    </location>
</feature>
<dbReference type="RefSeq" id="WP_106763958.1">
    <property type="nucleotide sequence ID" value="NZ_PXNP01000100.1"/>
</dbReference>
<dbReference type="PANTHER" id="PTHR41983:SF2">
    <property type="entry name" value="SHORT-CHAIN FATTY ACID TRANSPORTER-RELATED"/>
    <property type="match status" value="1"/>
</dbReference>
<name>A0A2T1K5Q9_9GAMM</name>
<dbReference type="Pfam" id="PF02667">
    <property type="entry name" value="SCFA_trans"/>
    <property type="match status" value="1"/>
</dbReference>
<feature type="transmembrane region" description="Helical" evidence="1">
    <location>
        <begin position="97"/>
        <end position="123"/>
    </location>
</feature>
<feature type="transmembrane region" description="Helical" evidence="1">
    <location>
        <begin position="313"/>
        <end position="335"/>
    </location>
</feature>
<feature type="transmembrane region" description="Helical" evidence="1">
    <location>
        <begin position="181"/>
        <end position="203"/>
    </location>
</feature>
<dbReference type="AlphaFoldDB" id="A0A2T1K5Q9"/>
<comment type="caution">
    <text evidence="2">The sequence shown here is derived from an EMBL/GenBank/DDBJ whole genome shotgun (WGS) entry which is preliminary data.</text>
</comment>
<feature type="transmembrane region" description="Helical" evidence="1">
    <location>
        <begin position="347"/>
        <end position="371"/>
    </location>
</feature>
<dbReference type="InterPro" id="IPR006160">
    <property type="entry name" value="SCFA_transpt_AtoE"/>
</dbReference>
<dbReference type="PANTHER" id="PTHR41983">
    <property type="entry name" value="SHORT-CHAIN FATTY ACID TRANSPORTER-RELATED"/>
    <property type="match status" value="1"/>
</dbReference>
<organism evidence="2 3">
    <name type="scientific">Marinobacter fuscus</name>
    <dbReference type="NCBI Taxonomy" id="2109942"/>
    <lineage>
        <taxon>Bacteria</taxon>
        <taxon>Pseudomonadati</taxon>
        <taxon>Pseudomonadota</taxon>
        <taxon>Gammaproteobacteria</taxon>
        <taxon>Pseudomonadales</taxon>
        <taxon>Marinobacteraceae</taxon>
        <taxon>Marinobacter</taxon>
    </lineage>
</organism>
<proteinExistence type="predicted"/>
<accession>A0A2T1K5Q9</accession>
<feature type="transmembrane region" description="Helical" evidence="1">
    <location>
        <begin position="426"/>
        <end position="448"/>
    </location>
</feature>